<organism evidence="2 3">
    <name type="scientific">Streptomyces cathayae</name>
    <dbReference type="NCBI Taxonomy" id="3031124"/>
    <lineage>
        <taxon>Bacteria</taxon>
        <taxon>Bacillati</taxon>
        <taxon>Actinomycetota</taxon>
        <taxon>Actinomycetes</taxon>
        <taxon>Kitasatosporales</taxon>
        <taxon>Streptomycetaceae</taxon>
        <taxon>Streptomyces</taxon>
    </lineage>
</organism>
<keyword evidence="2" id="KW-0489">Methyltransferase</keyword>
<evidence type="ECO:0000313" key="3">
    <source>
        <dbReference type="Proteomes" id="UP001216440"/>
    </source>
</evidence>
<dbReference type="GO" id="GO:0032259">
    <property type="term" value="P:methylation"/>
    <property type="evidence" value="ECO:0007669"/>
    <property type="project" value="UniProtKB-KW"/>
</dbReference>
<dbReference type="PANTHER" id="PTHR43861">
    <property type="entry name" value="TRANS-ACONITATE 2-METHYLTRANSFERASE-RELATED"/>
    <property type="match status" value="1"/>
</dbReference>
<gene>
    <name evidence="2" type="ORF">PYS65_06020</name>
</gene>
<dbReference type="InterPro" id="IPR029063">
    <property type="entry name" value="SAM-dependent_MTases_sf"/>
</dbReference>
<keyword evidence="3" id="KW-1185">Reference proteome</keyword>
<dbReference type="EMBL" id="CP121682">
    <property type="protein sequence ID" value="WGD39724.1"/>
    <property type="molecule type" value="Genomic_DNA"/>
</dbReference>
<name>A0ABY8JUQ7_9ACTN</name>
<feature type="domain" description="Methyltransferase type 12" evidence="1">
    <location>
        <begin position="22"/>
        <end position="114"/>
    </location>
</feature>
<dbReference type="GO" id="GO:0008168">
    <property type="term" value="F:methyltransferase activity"/>
    <property type="evidence" value="ECO:0007669"/>
    <property type="project" value="UniProtKB-KW"/>
</dbReference>
<dbReference type="Pfam" id="PF08242">
    <property type="entry name" value="Methyltransf_12"/>
    <property type="match status" value="1"/>
</dbReference>
<dbReference type="RefSeq" id="WP_279332743.1">
    <property type="nucleotide sequence ID" value="NZ_CP121682.1"/>
</dbReference>
<dbReference type="Gene3D" id="3.40.50.150">
    <property type="entry name" value="Vaccinia Virus protein VP39"/>
    <property type="match status" value="1"/>
</dbReference>
<reference evidence="2 3" key="1">
    <citation type="submission" date="2023-03" db="EMBL/GenBank/DDBJ databases">
        <authorList>
            <person name="Mo P."/>
        </authorList>
    </citation>
    <scope>NUCLEOTIDE SEQUENCE [LARGE SCALE GENOMIC DNA]</scope>
    <source>
        <strain evidence="2 3">HUAS 5</strain>
    </source>
</reference>
<dbReference type="Proteomes" id="UP001216440">
    <property type="component" value="Chromosome"/>
</dbReference>
<keyword evidence="2" id="KW-0808">Transferase</keyword>
<dbReference type="SUPFAM" id="SSF53335">
    <property type="entry name" value="S-adenosyl-L-methionine-dependent methyltransferases"/>
    <property type="match status" value="1"/>
</dbReference>
<dbReference type="CDD" id="cd02440">
    <property type="entry name" value="AdoMet_MTases"/>
    <property type="match status" value="1"/>
</dbReference>
<protein>
    <submittedName>
        <fullName evidence="2">Class I SAM-dependent methyltransferase</fullName>
        <ecNumber evidence="2">2.1.-.-</ecNumber>
    </submittedName>
</protein>
<proteinExistence type="predicted"/>
<evidence type="ECO:0000259" key="1">
    <source>
        <dbReference type="Pfam" id="PF08242"/>
    </source>
</evidence>
<accession>A0ABY8JUQ7</accession>
<dbReference type="InterPro" id="IPR013217">
    <property type="entry name" value="Methyltransf_12"/>
</dbReference>
<evidence type="ECO:0000313" key="2">
    <source>
        <dbReference type="EMBL" id="WGD39724.1"/>
    </source>
</evidence>
<sequence length="164" mass="18319">MDAPEHEALNRQVSLGRGRPALDIGSGDGALVQALAELGYRPTGIDCAPSALSTARREHPGLDFRHFDFDTDDLADLPEPAFTLITCRLVYRWVQDKHAFLSRVRQLLAPGGIFWVATSVRSPRHDEAKPWEIEVTEVELLTASWSRADVTQLDESYHCFALHP</sequence>
<dbReference type="EC" id="2.1.-.-" evidence="2"/>